<dbReference type="Proteomes" id="UP001153076">
    <property type="component" value="Unassembled WGS sequence"/>
</dbReference>
<dbReference type="AlphaFoldDB" id="A0A9Q1K9T7"/>
<name>A0A9Q1K9T7_9CARY</name>
<evidence type="ECO:0000313" key="3">
    <source>
        <dbReference type="Proteomes" id="UP001153076"/>
    </source>
</evidence>
<feature type="compositionally biased region" description="Basic and acidic residues" evidence="1">
    <location>
        <begin position="488"/>
        <end position="499"/>
    </location>
</feature>
<feature type="compositionally biased region" description="Basic and acidic residues" evidence="1">
    <location>
        <begin position="451"/>
        <end position="466"/>
    </location>
</feature>
<evidence type="ECO:0000256" key="1">
    <source>
        <dbReference type="SAM" id="MobiDB-lite"/>
    </source>
</evidence>
<accession>A0A9Q1K9T7</accession>
<protein>
    <submittedName>
        <fullName evidence="2">Uncharacterized protein</fullName>
    </submittedName>
</protein>
<dbReference type="EMBL" id="JAKOGI010000234">
    <property type="protein sequence ID" value="KAJ8439000.1"/>
    <property type="molecule type" value="Genomic_DNA"/>
</dbReference>
<keyword evidence="3" id="KW-1185">Reference proteome</keyword>
<comment type="caution">
    <text evidence="2">The sequence shown here is derived from an EMBL/GenBank/DDBJ whole genome shotgun (WGS) entry which is preliminary data.</text>
</comment>
<gene>
    <name evidence="2" type="ORF">Cgig2_012996</name>
</gene>
<feature type="compositionally biased region" description="Acidic residues" evidence="1">
    <location>
        <begin position="470"/>
        <end position="483"/>
    </location>
</feature>
<reference evidence="2" key="1">
    <citation type="submission" date="2022-04" db="EMBL/GenBank/DDBJ databases">
        <title>Carnegiea gigantea Genome sequencing and assembly v2.</title>
        <authorList>
            <person name="Copetti D."/>
            <person name="Sanderson M.J."/>
            <person name="Burquez A."/>
            <person name="Wojciechowski M.F."/>
        </authorList>
    </citation>
    <scope>NUCLEOTIDE SEQUENCE</scope>
    <source>
        <strain evidence="2">SGP5-SGP5p</strain>
        <tissue evidence="2">Aerial part</tissue>
    </source>
</reference>
<sequence>MGSPCLLMTDEMALYVLGNFEWYRREVVLPPCLLPSNYEELYSDFVLAEAKEYAQDYEVPELPQVVFLAMLLNNVVKLDVPRRRMIEVMESALKELRWSTFQGQDLGDLLIGSTQQLRGGGELRVRQPNLLSSDGNYRDLRLSFTLPDAKEVARDFNTPKIVLATFYAMRLLKAYRELREKTTVVERERRPIMFPNFLNTEQATEYESSTLQPSLLPENHHGFCPNFDLLVAMRYAHNSRIPKMIAQRCCGTRTLEQDRDGLRDVSPAGVELAVIETWLMSSSCSSSGKVPERSAGPQVEGLHPQFPSHLTLIDGRVVVHIPPKNQSREPKKIPYVVPIFEPRTPSWSSCEYSSTPSILNIEKDVEIDVAVDRMVDFQERRMAKTKTTPWLRSPDELLAEGTAEAPVLSQREKQIAQEGSYLRREATLGKSRFKKLWLRGWGLCTLGHPGWAEHSRPKPKSCELPKETTPLDDEAATPDEEGYAAEAAEGRDRDEDPDV</sequence>
<proteinExistence type="predicted"/>
<feature type="region of interest" description="Disordered" evidence="1">
    <location>
        <begin position="449"/>
        <end position="499"/>
    </location>
</feature>
<organism evidence="2 3">
    <name type="scientific">Carnegiea gigantea</name>
    <dbReference type="NCBI Taxonomy" id="171969"/>
    <lineage>
        <taxon>Eukaryota</taxon>
        <taxon>Viridiplantae</taxon>
        <taxon>Streptophyta</taxon>
        <taxon>Embryophyta</taxon>
        <taxon>Tracheophyta</taxon>
        <taxon>Spermatophyta</taxon>
        <taxon>Magnoliopsida</taxon>
        <taxon>eudicotyledons</taxon>
        <taxon>Gunneridae</taxon>
        <taxon>Pentapetalae</taxon>
        <taxon>Caryophyllales</taxon>
        <taxon>Cactineae</taxon>
        <taxon>Cactaceae</taxon>
        <taxon>Cactoideae</taxon>
        <taxon>Echinocereeae</taxon>
        <taxon>Carnegiea</taxon>
    </lineage>
</organism>
<evidence type="ECO:0000313" key="2">
    <source>
        <dbReference type="EMBL" id="KAJ8439000.1"/>
    </source>
</evidence>